<accession>A0ABR0SQ62</accession>
<dbReference type="EMBL" id="JAVFKD010000012">
    <property type="protein sequence ID" value="KAK5993860.1"/>
    <property type="molecule type" value="Genomic_DNA"/>
</dbReference>
<feature type="region of interest" description="Disordered" evidence="2">
    <location>
        <begin position="237"/>
        <end position="289"/>
    </location>
</feature>
<evidence type="ECO:0000256" key="2">
    <source>
        <dbReference type="SAM" id="MobiDB-lite"/>
    </source>
</evidence>
<feature type="compositionally biased region" description="Basic and acidic residues" evidence="2">
    <location>
        <begin position="73"/>
        <end position="91"/>
    </location>
</feature>
<sequence>MTGFEGPGAPDRHQGQETRLFPAPDEQDENPFAFHDSFFDIDSQEDQRMQNIFTEVNNEVNGNRPQQSFTKSQDGKMAQREEYDDAEVPKNKKGESVFKKPDVTDNSVSWAIWKQLNRCYTDEKGSWTPKMVEEVLETAQKTTIKISKTNGEIGAIRVGRVVKDNKFATWTQFFILRVMFGGDECARQPWFGRLQLEYPQALRPAPPGVIPENYQEILMKGLRCPLPKKGLKIPTTYPATQQQLAHRPPKRKMGEDVPDSEASSHTTAQTKLTKRLSNGQANKPGKVKFEGHDLSDAEWENFERAPIKVRVQSGTSLDGIQDKLARHDRSIDKLRATNERLRDSNMKLEEDNAGLRANIEGLVKAMDKLTGRVNTLRKKFEDFTK</sequence>
<feature type="compositionally biased region" description="Polar residues" evidence="2">
    <location>
        <begin position="261"/>
        <end position="281"/>
    </location>
</feature>
<evidence type="ECO:0000313" key="3">
    <source>
        <dbReference type="EMBL" id="KAK5993860.1"/>
    </source>
</evidence>
<gene>
    <name evidence="3" type="ORF">PT974_07297</name>
</gene>
<feature type="coiled-coil region" evidence="1">
    <location>
        <begin position="317"/>
        <end position="379"/>
    </location>
</feature>
<feature type="compositionally biased region" description="Polar residues" evidence="2">
    <location>
        <begin position="56"/>
        <end position="72"/>
    </location>
</feature>
<name>A0ABR0SQ62_9HYPO</name>
<dbReference type="Proteomes" id="UP001338125">
    <property type="component" value="Unassembled WGS sequence"/>
</dbReference>
<protein>
    <submittedName>
        <fullName evidence="3">Uncharacterized protein</fullName>
    </submittedName>
</protein>
<evidence type="ECO:0000313" key="4">
    <source>
        <dbReference type="Proteomes" id="UP001338125"/>
    </source>
</evidence>
<feature type="region of interest" description="Disordered" evidence="2">
    <location>
        <begin position="56"/>
        <end position="91"/>
    </location>
</feature>
<proteinExistence type="predicted"/>
<comment type="caution">
    <text evidence="3">The sequence shown here is derived from an EMBL/GenBank/DDBJ whole genome shotgun (WGS) entry which is preliminary data.</text>
</comment>
<keyword evidence="1" id="KW-0175">Coiled coil</keyword>
<keyword evidence="4" id="KW-1185">Reference proteome</keyword>
<feature type="region of interest" description="Disordered" evidence="2">
    <location>
        <begin position="1"/>
        <end position="33"/>
    </location>
</feature>
<evidence type="ECO:0000256" key="1">
    <source>
        <dbReference type="SAM" id="Coils"/>
    </source>
</evidence>
<reference evidence="3 4" key="1">
    <citation type="submission" date="2024-01" db="EMBL/GenBank/DDBJ databases">
        <title>Complete genome of Cladobotryum mycophilum ATHUM6906.</title>
        <authorList>
            <person name="Christinaki A.C."/>
            <person name="Myridakis A.I."/>
            <person name="Kouvelis V.N."/>
        </authorList>
    </citation>
    <scope>NUCLEOTIDE SEQUENCE [LARGE SCALE GENOMIC DNA]</scope>
    <source>
        <strain evidence="3 4">ATHUM6906</strain>
    </source>
</reference>
<organism evidence="3 4">
    <name type="scientific">Cladobotryum mycophilum</name>
    <dbReference type="NCBI Taxonomy" id="491253"/>
    <lineage>
        <taxon>Eukaryota</taxon>
        <taxon>Fungi</taxon>
        <taxon>Dikarya</taxon>
        <taxon>Ascomycota</taxon>
        <taxon>Pezizomycotina</taxon>
        <taxon>Sordariomycetes</taxon>
        <taxon>Hypocreomycetidae</taxon>
        <taxon>Hypocreales</taxon>
        <taxon>Hypocreaceae</taxon>
        <taxon>Cladobotryum</taxon>
    </lineage>
</organism>